<gene>
    <name evidence="2" type="ORF">P4U88_07355</name>
</gene>
<accession>A0ABU6MSR7</accession>
<evidence type="ECO:0008006" key="4">
    <source>
        <dbReference type="Google" id="ProtNLM"/>
    </source>
</evidence>
<keyword evidence="1" id="KW-0175">Coiled coil</keyword>
<proteinExistence type="predicted"/>
<comment type="caution">
    <text evidence="2">The sequence shown here is derived from an EMBL/GenBank/DDBJ whole genome shotgun (WGS) entry which is preliminary data.</text>
</comment>
<dbReference type="EMBL" id="JARMDB010000006">
    <property type="protein sequence ID" value="MED1565761.1"/>
    <property type="molecule type" value="Genomic_DNA"/>
</dbReference>
<evidence type="ECO:0000313" key="3">
    <source>
        <dbReference type="Proteomes" id="UP001309448"/>
    </source>
</evidence>
<evidence type="ECO:0000256" key="1">
    <source>
        <dbReference type="SAM" id="Coils"/>
    </source>
</evidence>
<keyword evidence="3" id="KW-1185">Reference proteome</keyword>
<dbReference type="Proteomes" id="UP001309448">
    <property type="component" value="Unassembled WGS sequence"/>
</dbReference>
<organism evidence="2 3">
    <name type="scientific">Bacillus paramycoides</name>
    <dbReference type="NCBI Taxonomy" id="2026194"/>
    <lineage>
        <taxon>Bacteria</taxon>
        <taxon>Bacillati</taxon>
        <taxon>Bacillota</taxon>
        <taxon>Bacilli</taxon>
        <taxon>Bacillales</taxon>
        <taxon>Bacillaceae</taxon>
        <taxon>Bacillus</taxon>
        <taxon>Bacillus cereus group</taxon>
    </lineage>
</organism>
<reference evidence="2 3" key="1">
    <citation type="submission" date="2023-03" db="EMBL/GenBank/DDBJ databases">
        <title>Bacillus Genome Sequencing.</title>
        <authorList>
            <person name="Dunlap C."/>
        </authorList>
    </citation>
    <scope>NUCLEOTIDE SEQUENCE [LARGE SCALE GENOMIC DNA]</scope>
    <source>
        <strain evidence="2 3">B-615</strain>
    </source>
</reference>
<name>A0ABU6MSR7_9BACI</name>
<protein>
    <recommendedName>
        <fullName evidence="4">Transposase</fullName>
    </recommendedName>
</protein>
<sequence length="55" mass="6535">MRKETAVQVQNEIEIVESEIHKLEYHLIGLNSEKRKTKKALAELKNRKRELKGYL</sequence>
<dbReference type="RefSeq" id="WP_327919582.1">
    <property type="nucleotide sequence ID" value="NZ_JARMDB010000006.1"/>
</dbReference>
<evidence type="ECO:0000313" key="2">
    <source>
        <dbReference type="EMBL" id="MED1565761.1"/>
    </source>
</evidence>
<feature type="coiled-coil region" evidence="1">
    <location>
        <begin position="6"/>
        <end position="54"/>
    </location>
</feature>